<protein>
    <submittedName>
        <fullName evidence="4">Uncharacterized protein</fullName>
    </submittedName>
</protein>
<reference evidence="4" key="1">
    <citation type="submission" date="2024-03" db="EMBL/GenBank/DDBJ databases">
        <authorList>
            <consortium name="ELIXIR-Norway"/>
            <consortium name="Elixir Norway"/>
        </authorList>
    </citation>
    <scope>NUCLEOTIDE SEQUENCE</scope>
</reference>
<gene>
    <name evidence="4" type="ORF">CSSPJE1EN2_LOCUS5069</name>
</gene>
<dbReference type="Pfam" id="PF06075">
    <property type="entry name" value="DUF936"/>
    <property type="match status" value="2"/>
</dbReference>
<evidence type="ECO:0000256" key="1">
    <source>
        <dbReference type="SAM" id="MobiDB-lite"/>
    </source>
</evidence>
<dbReference type="InterPro" id="IPR010341">
    <property type="entry name" value="DUF936_pln"/>
</dbReference>
<dbReference type="InterPro" id="IPR048297">
    <property type="entry name" value="DUF936_dom_pln"/>
</dbReference>
<accession>A0ABP1AHQ0</accession>
<evidence type="ECO:0000313" key="4">
    <source>
        <dbReference type="EMBL" id="CAK9862074.1"/>
    </source>
</evidence>
<sequence>MATLTPGVLLKLLQHMNSDVKVTGEHRSALLQVISIVPALAGTASPVPRLRGVRPLAGRHQCVGTPEDLIATVVTAKNYRDDSAAAIHPDLIHPGLCNSDTITRADLEGFSRSLSGRLTQSSTENAVVRSGESGATRLNLSNAPQGNASTTLPAHVNQKVKNDKMYDLPTENTLKKLSDAFGVQQLTGRLSRSSNSTVEEKKNDEERSNSRPRSRPVKSKVFPVCSSPKRSISKVSTPPPKLQSPASSLFPGRRTLLGDRVLLSGNVVAACPEDKKTLYKEAASPRVLEVLPTSKRSVSAGKEVDSSKRRSIAHTGNKEMCLFSKLTDIGVPWGALPGILASLGKKALQTRDAASVAAAEALQEASAAESVLRSLSMFAELCSCAKTESPQQSVEQFLSLHQSLNYARAVAEALASVRHNLDTAAEVPKENSTGKVQDVTDKAHCAAGWVHAALLSDLASFSLQSKEGGAHNFVKKSSNQQLMIPMDGAPCLAPRLCSVSPSLSTRSSSATPFSTASRAALSSVTQIGNERRQDTAELRPQSPLKVPVQTQRSGSRVGLVKMSAKATSKITPEMQAKDVKAPLSYPWVKGKGMTETAELAKQLEAEAQCWFLEFMEGALDNGFQVVTKGYEERADKVIRQQENCHVAGILSQLKRVNDWLDQLSVVENAVLNTKLVDTKTRLKKKIYNYLLQHVESAASALGNVSSVLVFSRPQLVS</sequence>
<feature type="domain" description="DUF6857" evidence="3">
    <location>
        <begin position="325"/>
        <end position="701"/>
    </location>
</feature>
<dbReference type="Proteomes" id="UP001497522">
    <property type="component" value="Chromosome 12"/>
</dbReference>
<feature type="region of interest" description="Disordered" evidence="1">
    <location>
        <begin position="522"/>
        <end position="551"/>
    </location>
</feature>
<feature type="region of interest" description="Disordered" evidence="1">
    <location>
        <begin position="185"/>
        <end position="249"/>
    </location>
</feature>
<dbReference type="Pfam" id="PF21647">
    <property type="entry name" value="DUF6857"/>
    <property type="match status" value="1"/>
</dbReference>
<dbReference type="EMBL" id="OZ023713">
    <property type="protein sequence ID" value="CAK9862074.1"/>
    <property type="molecule type" value="Genomic_DNA"/>
</dbReference>
<feature type="compositionally biased region" description="Basic and acidic residues" evidence="1">
    <location>
        <begin position="198"/>
        <end position="209"/>
    </location>
</feature>
<organism evidence="4 5">
    <name type="scientific">Sphagnum jensenii</name>
    <dbReference type="NCBI Taxonomy" id="128206"/>
    <lineage>
        <taxon>Eukaryota</taxon>
        <taxon>Viridiplantae</taxon>
        <taxon>Streptophyta</taxon>
        <taxon>Embryophyta</taxon>
        <taxon>Bryophyta</taxon>
        <taxon>Sphagnophytina</taxon>
        <taxon>Sphagnopsida</taxon>
        <taxon>Sphagnales</taxon>
        <taxon>Sphagnaceae</taxon>
        <taxon>Sphagnum</taxon>
    </lineage>
</organism>
<feature type="domain" description="DUF936" evidence="2">
    <location>
        <begin position="4"/>
        <end position="42"/>
    </location>
</feature>
<evidence type="ECO:0000313" key="5">
    <source>
        <dbReference type="Proteomes" id="UP001497522"/>
    </source>
</evidence>
<dbReference type="InterPro" id="IPR049172">
    <property type="entry name" value="DUF6857_pln"/>
</dbReference>
<name>A0ABP1AHQ0_9BRYO</name>
<feature type="compositionally biased region" description="Polar residues" evidence="1">
    <location>
        <begin position="185"/>
        <end position="197"/>
    </location>
</feature>
<dbReference type="PANTHER" id="PTHR31928">
    <property type="entry name" value="EXPRESSED PROTEIN"/>
    <property type="match status" value="1"/>
</dbReference>
<dbReference type="PANTHER" id="PTHR31928:SF4">
    <property type="entry name" value="OS08G0541500 PROTEIN"/>
    <property type="match status" value="1"/>
</dbReference>
<feature type="domain" description="DUF936" evidence="2">
    <location>
        <begin position="43"/>
        <end position="70"/>
    </location>
</feature>
<proteinExistence type="predicted"/>
<evidence type="ECO:0000259" key="3">
    <source>
        <dbReference type="Pfam" id="PF21647"/>
    </source>
</evidence>
<keyword evidence="5" id="KW-1185">Reference proteome</keyword>
<evidence type="ECO:0000259" key="2">
    <source>
        <dbReference type="Pfam" id="PF06075"/>
    </source>
</evidence>